<name>A0AAN9VXI5_9ORTH</name>
<keyword evidence="3" id="KW-0808">Transferase</keyword>
<dbReference type="InterPro" id="IPR002213">
    <property type="entry name" value="UDP_glucos_trans"/>
</dbReference>
<evidence type="ECO:0000256" key="1">
    <source>
        <dbReference type="ARBA" id="ARBA00009995"/>
    </source>
</evidence>
<evidence type="ECO:0000256" key="2">
    <source>
        <dbReference type="ARBA" id="ARBA00022676"/>
    </source>
</evidence>
<feature type="signal peptide" evidence="5">
    <location>
        <begin position="1"/>
        <end position="28"/>
    </location>
</feature>
<evidence type="ECO:0008006" key="8">
    <source>
        <dbReference type="Google" id="ProtNLM"/>
    </source>
</evidence>
<feature type="chain" id="PRO_5042875093" description="UDP-glucuronosyltransferase" evidence="5">
    <location>
        <begin position="29"/>
        <end position="542"/>
    </location>
</feature>
<keyword evidence="4" id="KW-1133">Transmembrane helix</keyword>
<dbReference type="AlphaFoldDB" id="A0AAN9VXI5"/>
<dbReference type="CDD" id="cd03784">
    <property type="entry name" value="GT1_Gtf-like"/>
    <property type="match status" value="1"/>
</dbReference>
<evidence type="ECO:0000256" key="4">
    <source>
        <dbReference type="SAM" id="Phobius"/>
    </source>
</evidence>
<proteinExistence type="inferred from homology"/>
<reference evidence="6 7" key="1">
    <citation type="submission" date="2024-03" db="EMBL/GenBank/DDBJ databases">
        <title>The genome assembly and annotation of the cricket Gryllus longicercus Weissman &amp; Gray.</title>
        <authorList>
            <person name="Szrajer S."/>
            <person name="Gray D."/>
            <person name="Ylla G."/>
        </authorList>
    </citation>
    <scope>NUCLEOTIDE SEQUENCE [LARGE SCALE GENOMIC DNA]</scope>
    <source>
        <strain evidence="6">DAG 2021-001</strain>
        <tissue evidence="6">Whole body minus gut</tissue>
    </source>
</reference>
<gene>
    <name evidence="6" type="ORF">R5R35_000660</name>
</gene>
<keyword evidence="2" id="KW-0328">Glycosyltransferase</keyword>
<keyword evidence="4" id="KW-0812">Transmembrane</keyword>
<evidence type="ECO:0000313" key="7">
    <source>
        <dbReference type="Proteomes" id="UP001378592"/>
    </source>
</evidence>
<evidence type="ECO:0000256" key="3">
    <source>
        <dbReference type="ARBA" id="ARBA00022679"/>
    </source>
</evidence>
<accession>A0AAN9VXI5</accession>
<dbReference type="FunFam" id="3.40.50.2000:FF:000050">
    <property type="entry name" value="UDP-glucuronosyltransferase"/>
    <property type="match status" value="1"/>
</dbReference>
<dbReference type="Proteomes" id="UP001378592">
    <property type="component" value="Unassembled WGS sequence"/>
</dbReference>
<dbReference type="PANTHER" id="PTHR48043:SF145">
    <property type="entry name" value="FI06409P-RELATED"/>
    <property type="match status" value="1"/>
</dbReference>
<dbReference type="InterPro" id="IPR050271">
    <property type="entry name" value="UDP-glycosyltransferase"/>
</dbReference>
<dbReference type="Pfam" id="PF00201">
    <property type="entry name" value="UDPGT"/>
    <property type="match status" value="1"/>
</dbReference>
<keyword evidence="7" id="KW-1185">Reference proteome</keyword>
<dbReference type="Gene3D" id="3.40.50.2000">
    <property type="entry name" value="Glycogen Phosphorylase B"/>
    <property type="match status" value="2"/>
</dbReference>
<feature type="transmembrane region" description="Helical" evidence="4">
    <location>
        <begin position="494"/>
        <end position="518"/>
    </location>
</feature>
<organism evidence="6 7">
    <name type="scientific">Gryllus longicercus</name>
    <dbReference type="NCBI Taxonomy" id="2509291"/>
    <lineage>
        <taxon>Eukaryota</taxon>
        <taxon>Metazoa</taxon>
        <taxon>Ecdysozoa</taxon>
        <taxon>Arthropoda</taxon>
        <taxon>Hexapoda</taxon>
        <taxon>Insecta</taxon>
        <taxon>Pterygota</taxon>
        <taxon>Neoptera</taxon>
        <taxon>Polyneoptera</taxon>
        <taxon>Orthoptera</taxon>
        <taxon>Ensifera</taxon>
        <taxon>Gryllidea</taxon>
        <taxon>Grylloidea</taxon>
        <taxon>Gryllidae</taxon>
        <taxon>Gryllinae</taxon>
        <taxon>Gryllus</taxon>
    </lineage>
</organism>
<evidence type="ECO:0000313" key="6">
    <source>
        <dbReference type="EMBL" id="KAK7868262.1"/>
    </source>
</evidence>
<keyword evidence="5" id="KW-0732">Signal</keyword>
<dbReference type="GO" id="GO:0008194">
    <property type="term" value="F:UDP-glycosyltransferase activity"/>
    <property type="evidence" value="ECO:0007669"/>
    <property type="project" value="InterPro"/>
</dbReference>
<evidence type="ECO:0000256" key="5">
    <source>
        <dbReference type="SAM" id="SignalP"/>
    </source>
</evidence>
<dbReference type="EMBL" id="JAZDUA010000098">
    <property type="protein sequence ID" value="KAK7868262.1"/>
    <property type="molecule type" value="Genomic_DNA"/>
</dbReference>
<dbReference type="SUPFAM" id="SSF53756">
    <property type="entry name" value="UDP-Glycosyltransferase/glycogen phosphorylase"/>
    <property type="match status" value="1"/>
</dbReference>
<sequence>MSSGSRGRWLCVWALALLLAGAPGGSNAGRILGLFYFPGRSHFIIFEPLLQELAKRGHQVDVVSHFPLEKPLPNYTDISLKGTWPMLHNSFTVDDLMNMHFFNLMQFTWTMNVEMCRKAMEHPFLKELAASPERFHYDVVLVEIFGVDCAYGYAYKLGAPVIGMTSLVGLPYGQERVGNPDNPAYVPVANLPFTSHMTLWERTLNSLGKLYAVLGEKLFGRRPTDQLLRKHLGADMPSLSELIEHNSSLVMVNSHFSLNGARPAVPGYLEVGGMHVNPKRGKLPEDIGAFLDGAGPEGAVFVSFGSLLLMEELPAPQLQALLQVLGALPQRVVWRINGTRVPGGLPRNVLGKPWMPQQEVLSECTCSAAGHPKIRAFVSHGGLASTQEAMQWAVPAVVVPFFTDQRQNGRLWEERGAARVLHFYDITPDSLRDALNAVLNDPSYRESAKRLSEQFRDRPQAPLETAVWWTEYVMRHRGAPHLRSAAVGLSWVQLWLLDVGAVLAAILAMLAAILWLLVRAIANFLCHKRKSVVSKANKDKTS</sequence>
<protein>
    <recommendedName>
        <fullName evidence="8">UDP-glucuronosyltransferase</fullName>
    </recommendedName>
</protein>
<keyword evidence="4" id="KW-0472">Membrane</keyword>
<comment type="similarity">
    <text evidence="1">Belongs to the UDP-glycosyltransferase family.</text>
</comment>
<comment type="caution">
    <text evidence="6">The sequence shown here is derived from an EMBL/GenBank/DDBJ whole genome shotgun (WGS) entry which is preliminary data.</text>
</comment>
<dbReference type="PANTHER" id="PTHR48043">
    <property type="entry name" value="EG:EG0003.4 PROTEIN-RELATED"/>
    <property type="match status" value="1"/>
</dbReference>